<evidence type="ECO:0008006" key="3">
    <source>
        <dbReference type="Google" id="ProtNLM"/>
    </source>
</evidence>
<dbReference type="EMBL" id="OA572573">
    <property type="protein sequence ID" value="CAD7204534.1"/>
    <property type="molecule type" value="Genomic_DNA"/>
</dbReference>
<accession>A0A7R8ZCC0</accession>
<dbReference type="SUPFAM" id="SSF57716">
    <property type="entry name" value="Glucocorticoid receptor-like (DNA-binding domain)"/>
    <property type="match status" value="1"/>
</dbReference>
<dbReference type="AlphaFoldDB" id="A0A7R8ZCC0"/>
<feature type="compositionally biased region" description="Polar residues" evidence="1">
    <location>
        <begin position="985"/>
        <end position="999"/>
    </location>
</feature>
<sequence>MDTPSECNPGPVSELYYSGSSSPTRRPCNSTQHCGPINASIGSQQNIPRQRIVSPVLKLQKCRYLLNEQFDSALQVSEQDGLPDQVCVSCAYHVDKYLEFKEQCQASDWKLRQRLISVDQEQEIIVIKEEADLKDAHDLTSYRRPTRPMLSRTSDVNVPTLQDVPSVRSVGLNESKLDDVTRYRDFLTCVNVGVCPDDQPDYKELSDNESNASTVVVGNLDVALHQDLDEAATLVRDFPLEQKHLISFPSWTHEDCKPIMSGENSDDHVINDDRPIASAQSIQVAASIKLNEESLLGTPNIIYKEKLESEFHTDYVVQDNALMSSDFPPHEGEEASRVSNKELSLSTKERDAATRYHQYKTAIDKVLEMLEDSSPSILSLADRAKLEQTNIFRDEQDSKEDLMISLKNLRKPPSHDNPTRTKHSNIQESQNSWDTCEESLETIYNYVNEGEKWPLNVCQGEALNENIILASLSHTNSSVSQDKKLKMTDGSYKNHNKHVHSDIGRSSDSKTDVRQSDNITAIFSVAIPLPLSKTAKQLSESRTTQDAKMAGDYRYGRKTRATQTTCKRKRSAENPKRASGKRKKLSLEITPIAPETNLRNISKLAKTCNLLTPSVRMTNNSLNTSEIESDANIWFNIESLYYDTNKHKYSSSAGEMSSVYNSSNSPEVINAKENGNDAHQPIENTILSPTKSADKYRKNSKTRKKPRDNMLNNRKLKERMFFKDSNKNKEVFENTKDPLNKSERELTDNIVVESSVQITEIKDKDVLICNKLLEETNLTEMRTFNDKNKPSEIMSTQQHIRNNQSGGKSLTEIRLSQEGKAGEKENKRERRTSTERKIGDKESKTERRTSTERKIGDKESKTERRTSTERKIGDKESKTERRTSTERKIGDKESKTERRTSTEGKIADKESKTERRTSTERKIGDKESKTERTTSTERKIVNNATSDIMNTSNVLNKTSNFNSIISSTHLKGTSSDDKVVCAASQGDNSPSSATTQVQHPETKLTKCKSADLDKTEPDRNSPTTLFALKSDYKRSTSNVPSTETKPVKYAGSYVGNRTTKSETNQKQDYSNHLVSAEEDFRQAKQSRWGDTSSSFSAFDYDSYGYDYKESNNYDYRYSDDYNYKTGYRDNSRLSLEQVDYFDKNATYDLLNYEDSDVNNSLIPYEFTGDDEQWFRYSPDRVPYEYRHDPYQTSDWCGLWHLVKYVSPSQRCTHHHWVSYIQLS</sequence>
<feature type="compositionally biased region" description="Polar residues" evidence="1">
    <location>
        <begin position="682"/>
        <end position="691"/>
    </location>
</feature>
<feature type="region of interest" description="Disordered" evidence="1">
    <location>
        <begin position="558"/>
        <end position="583"/>
    </location>
</feature>
<feature type="region of interest" description="Disordered" evidence="1">
    <location>
        <begin position="489"/>
        <end position="512"/>
    </location>
</feature>
<feature type="compositionally biased region" description="Polar residues" evidence="1">
    <location>
        <begin position="799"/>
        <end position="808"/>
    </location>
</feature>
<reference evidence="2" key="1">
    <citation type="submission" date="2020-11" db="EMBL/GenBank/DDBJ databases">
        <authorList>
            <person name="Tran Van P."/>
        </authorList>
    </citation>
    <scope>NUCLEOTIDE SEQUENCE</scope>
</reference>
<feature type="region of interest" description="Disordered" evidence="1">
    <location>
        <begin position="799"/>
        <end position="938"/>
    </location>
</feature>
<protein>
    <recommendedName>
        <fullName evidence="3">ZAD domain-containing protein</fullName>
    </recommendedName>
</protein>
<feature type="region of interest" description="Disordered" evidence="1">
    <location>
        <begin position="673"/>
        <end position="713"/>
    </location>
</feature>
<feature type="compositionally biased region" description="Basic and acidic residues" evidence="1">
    <location>
        <begin position="815"/>
        <end position="938"/>
    </location>
</feature>
<proteinExistence type="predicted"/>
<feature type="region of interest" description="Disordered" evidence="1">
    <location>
        <begin position="1007"/>
        <end position="1026"/>
    </location>
</feature>
<gene>
    <name evidence="2" type="ORF">TDIB3V08_LOCUS10691</name>
</gene>
<organism evidence="2">
    <name type="scientific">Timema douglasi</name>
    <name type="common">Walking stick</name>
    <dbReference type="NCBI Taxonomy" id="61478"/>
    <lineage>
        <taxon>Eukaryota</taxon>
        <taxon>Metazoa</taxon>
        <taxon>Ecdysozoa</taxon>
        <taxon>Arthropoda</taxon>
        <taxon>Hexapoda</taxon>
        <taxon>Insecta</taxon>
        <taxon>Pterygota</taxon>
        <taxon>Neoptera</taxon>
        <taxon>Polyneoptera</taxon>
        <taxon>Phasmatodea</taxon>
        <taxon>Timematodea</taxon>
        <taxon>Timematoidea</taxon>
        <taxon>Timematidae</taxon>
        <taxon>Timema</taxon>
    </lineage>
</organism>
<feature type="compositionally biased region" description="Basic and acidic residues" evidence="1">
    <location>
        <begin position="1007"/>
        <end position="1019"/>
    </location>
</feature>
<name>A0A7R8ZCC0_TIMDO</name>
<evidence type="ECO:0000256" key="1">
    <source>
        <dbReference type="SAM" id="MobiDB-lite"/>
    </source>
</evidence>
<feature type="region of interest" description="Disordered" evidence="1">
    <location>
        <begin position="982"/>
        <end position="1002"/>
    </location>
</feature>
<feature type="compositionally biased region" description="Basic and acidic residues" evidence="1">
    <location>
        <begin position="499"/>
        <end position="512"/>
    </location>
</feature>
<feature type="region of interest" description="Disordered" evidence="1">
    <location>
        <begin position="409"/>
        <end position="432"/>
    </location>
</feature>
<feature type="compositionally biased region" description="Basic residues" evidence="1">
    <location>
        <begin position="558"/>
        <end position="570"/>
    </location>
</feature>
<evidence type="ECO:0000313" key="2">
    <source>
        <dbReference type="EMBL" id="CAD7204534.1"/>
    </source>
</evidence>